<evidence type="ECO:0000313" key="3">
    <source>
        <dbReference type="Proteomes" id="UP000054870"/>
    </source>
</evidence>
<gene>
    <name evidence="2" type="ORF">AWB75_00779</name>
</gene>
<comment type="caution">
    <text evidence="2">The sequence shown here is derived from an EMBL/GenBank/DDBJ whole genome shotgun (WGS) entry which is preliminary data.</text>
</comment>
<dbReference type="PROSITE" id="PS51257">
    <property type="entry name" value="PROKAR_LIPOPROTEIN"/>
    <property type="match status" value="1"/>
</dbReference>
<dbReference type="EMBL" id="FCOF02000003">
    <property type="protein sequence ID" value="SAK45418.1"/>
    <property type="molecule type" value="Genomic_DNA"/>
</dbReference>
<evidence type="ECO:0000256" key="1">
    <source>
        <dbReference type="SAM" id="Phobius"/>
    </source>
</evidence>
<dbReference type="RefSeq" id="WP_061122779.1">
    <property type="nucleotide sequence ID" value="NZ_FCOF02000003.1"/>
</dbReference>
<dbReference type="Proteomes" id="UP000054870">
    <property type="component" value="Unassembled WGS sequence"/>
</dbReference>
<keyword evidence="1" id="KW-0812">Transmembrane</keyword>
<organism evidence="2 3">
    <name type="scientific">Caballeronia catudaia</name>
    <dbReference type="NCBI Taxonomy" id="1777136"/>
    <lineage>
        <taxon>Bacteria</taxon>
        <taxon>Pseudomonadati</taxon>
        <taxon>Pseudomonadota</taxon>
        <taxon>Betaproteobacteria</taxon>
        <taxon>Burkholderiales</taxon>
        <taxon>Burkholderiaceae</taxon>
        <taxon>Caballeronia</taxon>
    </lineage>
</organism>
<evidence type="ECO:0008006" key="4">
    <source>
        <dbReference type="Google" id="ProtNLM"/>
    </source>
</evidence>
<evidence type="ECO:0000313" key="2">
    <source>
        <dbReference type="EMBL" id="SAK45418.1"/>
    </source>
</evidence>
<accession>A0A157ZIR7</accession>
<keyword evidence="3" id="KW-1185">Reference proteome</keyword>
<feature type="transmembrane region" description="Helical" evidence="1">
    <location>
        <begin position="80"/>
        <end position="103"/>
    </location>
</feature>
<protein>
    <recommendedName>
        <fullName evidence="4">Lipoprotein</fullName>
    </recommendedName>
</protein>
<feature type="transmembrane region" description="Helical" evidence="1">
    <location>
        <begin position="39"/>
        <end position="59"/>
    </location>
</feature>
<keyword evidence="1" id="KW-1133">Transmembrane helix</keyword>
<reference evidence="2" key="1">
    <citation type="submission" date="2016-01" db="EMBL/GenBank/DDBJ databases">
        <authorList>
            <person name="Peeters C."/>
        </authorList>
    </citation>
    <scope>NUCLEOTIDE SEQUENCE [LARGE SCALE GENOMIC DNA]</scope>
    <source>
        <strain evidence="2">LMG 29318</strain>
    </source>
</reference>
<keyword evidence="1" id="KW-0472">Membrane</keyword>
<name>A0A157ZIR7_9BURK</name>
<proteinExistence type="predicted"/>
<dbReference type="OrthoDB" id="8757136at2"/>
<sequence length="111" mass="11370">MKTWLALLGAPSIVLGCLSVNYALVTPACFLGGHALLDGVSAVSLIVCVAATLLAWHRWRDARRAHALPTPDAGSRPARAGFIAAVAAGVGALSVLSVIAISIPQWLLSAC</sequence>
<dbReference type="AlphaFoldDB" id="A0A157ZIR7"/>